<dbReference type="GO" id="GO:0004559">
    <property type="term" value="F:alpha-mannosidase activity"/>
    <property type="evidence" value="ECO:0007669"/>
    <property type="project" value="InterPro"/>
</dbReference>
<keyword evidence="2" id="KW-0326">Glycosidase</keyword>
<dbReference type="Pfam" id="PF01074">
    <property type="entry name" value="Glyco_hydro_38N"/>
    <property type="match status" value="1"/>
</dbReference>
<keyword evidence="1" id="KW-0378">Hydrolase</keyword>
<keyword evidence="4" id="KW-1133">Transmembrane helix</keyword>
<evidence type="ECO:0000256" key="2">
    <source>
        <dbReference type="ARBA" id="ARBA00023295"/>
    </source>
</evidence>
<protein>
    <recommendedName>
        <fullName evidence="5">Glycoside hydrolase family 38 central domain-containing protein</fullName>
    </recommendedName>
</protein>
<keyword evidence="4" id="KW-0472">Membrane</keyword>
<dbReference type="InterPro" id="IPR011330">
    <property type="entry name" value="Glyco_hydro/deAcase_b/a-brl"/>
</dbReference>
<dbReference type="SUPFAM" id="SSF88713">
    <property type="entry name" value="Glycoside hydrolase/deacetylase"/>
    <property type="match status" value="1"/>
</dbReference>
<feature type="domain" description="Glycoside hydrolase family 38 central" evidence="5">
    <location>
        <begin position="279"/>
        <end position="376"/>
    </location>
</feature>
<dbReference type="InterPro" id="IPR028995">
    <property type="entry name" value="Glyco_hydro_57/38_cen_sf"/>
</dbReference>
<feature type="non-terminal residue" evidence="6">
    <location>
        <position position="1156"/>
    </location>
</feature>
<dbReference type="Gene3D" id="3.20.110.10">
    <property type="entry name" value="Glycoside hydrolase 38, N terminal domain"/>
    <property type="match status" value="1"/>
</dbReference>
<keyword evidence="7" id="KW-1185">Reference proteome</keyword>
<name>A0A9W7AC18_9STRA</name>
<feature type="region of interest" description="Disordered" evidence="3">
    <location>
        <begin position="754"/>
        <end position="773"/>
    </location>
</feature>
<dbReference type="Pfam" id="PF09261">
    <property type="entry name" value="Alpha-mann_mid"/>
    <property type="match status" value="1"/>
</dbReference>
<dbReference type="SMART" id="SM00872">
    <property type="entry name" value="Alpha-mann_mid"/>
    <property type="match status" value="1"/>
</dbReference>
<dbReference type="InterPro" id="IPR027291">
    <property type="entry name" value="Glyco_hydro_38_N_sf"/>
</dbReference>
<feature type="transmembrane region" description="Helical" evidence="4">
    <location>
        <begin position="658"/>
        <end position="678"/>
    </location>
</feature>
<dbReference type="Gene3D" id="1.20.1270.50">
    <property type="entry name" value="Glycoside hydrolase family 38, central domain"/>
    <property type="match status" value="1"/>
</dbReference>
<dbReference type="EMBL" id="BRXZ01002742">
    <property type="protein sequence ID" value="GMH69254.1"/>
    <property type="molecule type" value="Genomic_DNA"/>
</dbReference>
<organism evidence="6 7">
    <name type="scientific">Triparma retinervis</name>
    <dbReference type="NCBI Taxonomy" id="2557542"/>
    <lineage>
        <taxon>Eukaryota</taxon>
        <taxon>Sar</taxon>
        <taxon>Stramenopiles</taxon>
        <taxon>Ochrophyta</taxon>
        <taxon>Bolidophyceae</taxon>
        <taxon>Parmales</taxon>
        <taxon>Triparmaceae</taxon>
        <taxon>Triparma</taxon>
    </lineage>
</organism>
<gene>
    <name evidence="6" type="ORF">TrRE_jg13129</name>
</gene>
<dbReference type="AlphaFoldDB" id="A0A9W7AC18"/>
<feature type="transmembrane region" description="Helical" evidence="4">
    <location>
        <begin position="717"/>
        <end position="735"/>
    </location>
</feature>
<dbReference type="InterPro" id="IPR050843">
    <property type="entry name" value="Glycosyl_Hydrlase_38"/>
</dbReference>
<dbReference type="SUPFAM" id="SSF88688">
    <property type="entry name" value="Families 57/38 glycoside transferase middle domain"/>
    <property type="match status" value="1"/>
</dbReference>
<evidence type="ECO:0000256" key="4">
    <source>
        <dbReference type="SAM" id="Phobius"/>
    </source>
</evidence>
<dbReference type="PANTHER" id="PTHR11607">
    <property type="entry name" value="ALPHA-MANNOSIDASE"/>
    <property type="match status" value="1"/>
</dbReference>
<evidence type="ECO:0000256" key="3">
    <source>
        <dbReference type="SAM" id="MobiDB-lite"/>
    </source>
</evidence>
<dbReference type="InterPro" id="IPR000602">
    <property type="entry name" value="Glyco_hydro_38_N"/>
</dbReference>
<reference evidence="6" key="1">
    <citation type="submission" date="2022-07" db="EMBL/GenBank/DDBJ databases">
        <title>Genome analysis of Parmales, a sister group of diatoms, reveals the evolutionary specialization of diatoms from phago-mixotrophs to photoautotrophs.</title>
        <authorList>
            <person name="Ban H."/>
            <person name="Sato S."/>
            <person name="Yoshikawa S."/>
            <person name="Kazumasa Y."/>
            <person name="Nakamura Y."/>
            <person name="Ichinomiya M."/>
            <person name="Saitoh K."/>
            <person name="Sato N."/>
            <person name="Blanc-Mathieu R."/>
            <person name="Endo H."/>
            <person name="Kuwata A."/>
            <person name="Ogata H."/>
        </authorList>
    </citation>
    <scope>NUCLEOTIDE SEQUENCE</scope>
</reference>
<dbReference type="InterPro" id="IPR015341">
    <property type="entry name" value="Glyco_hydro_38_cen"/>
</dbReference>
<keyword evidence="4" id="KW-0812">Transmembrane</keyword>
<evidence type="ECO:0000313" key="7">
    <source>
        <dbReference type="Proteomes" id="UP001165082"/>
    </source>
</evidence>
<evidence type="ECO:0000259" key="5">
    <source>
        <dbReference type="SMART" id="SM00872"/>
    </source>
</evidence>
<proteinExistence type="predicted"/>
<dbReference type="PANTHER" id="PTHR11607:SF3">
    <property type="entry name" value="LYSOSOMAL ALPHA-MANNOSIDASE"/>
    <property type="match status" value="1"/>
</dbReference>
<accession>A0A9W7AC18</accession>
<sequence>TDATNSADSTPDQPHLAGLIDHSTCKIPSYATLFKYLTSKTRQLSVPSTGYVSHSESLSSHHDIALNVALGRDAVRAMGVEPSPLAWQIDSFGHSATTAKILKEAGIEATVYNRADKSIKDRVQKDGALFTWSLPEGSPAEGKVTHPSSSSGPSMTGILLLDHYNSPATSPFSSSKLVTREMIEQAASSIYKSSYLPLHLSKSQHLLYPIGDDNAFLATAQYFEALDAVVDLLRSKYGVNAIYSTSERYWDSVGRGNIMTAATNVIKGEMTRYIDKKGDSWGGHFSSRIGLKQRIRALGAMVHNANAVNALAIIKGDKATLPKNFDQDHIDDHHEDVLARQGRINEANKRLAMLQHHDAITGTCSRGVMEEFRFIANEGIGAAGAGAVSAMRSLGLIGKEDEGVEEVVVLGGGVGGTRGFNKMALGAMLGKHGWVELAVFNGRAGGEAYKTRRVEGYVPCGVEIRAEYLDGGEGGQGDKGNLIDVFVGADAVSREGGGLKLGGEDGKMGICRFLMDVEVGNLGGRSIGMIGKERAENEDLVSSSMFSAKTISGYIDAGMIREQLARGKSTFGFRLNSGAAQGSEEDGGEVLVIFELVDRAEELYKVKATFNGASAANANTGTSATIRYFPNFPDLYRFTSTAPPGAYTSKYHGAALNWVWVNILVAFLLGVIAAEGVGRVRLGIKKEKRGEVKNDRGGEEAKTAKGGGRCCRLSRNALLALAVTALVGVQLSISLNQGSIDFFLKPTTLMAKGEQKSSDHAGGSPSVQPSASRYNPHVSLPGIMIVRETMVTLGFVLHRYLGAATSVGFLPTLFLSSALHTLLNPIAQSRRVLMRLPKDDDVKIAVTNQGKGGFFTASVDMGDNVVLRVDKHGTSRTGGPDEVEFSVKVAGFMDREYLVDLEKVKREGGANGQWKNAERSWFFSGDASGVWLDDGLTTFRHGYKRQRSAQQNLLPFISALATSTPSDDIVYSTMQPVAATKVGRGRVQLMVSRSTDGDDEKGLGEGIGKEEDIEVSFKAWFGSGGLAGVRSDVEAATRFVPLVVVRGGQGLHLRGNKNPNINAKGMGILDDRVVVTSVRPLQGGHLGEVGFFATLLHVGWGDDVEVDFQWFLKPASACKVERVRVDGQGLEGVGMEGTKVTVKVGDLATYKVTICG</sequence>
<comment type="caution">
    <text evidence="6">The sequence shown here is derived from an EMBL/GenBank/DDBJ whole genome shotgun (WGS) entry which is preliminary data.</text>
</comment>
<dbReference type="GO" id="GO:0006013">
    <property type="term" value="P:mannose metabolic process"/>
    <property type="evidence" value="ECO:0007669"/>
    <property type="project" value="InterPro"/>
</dbReference>
<dbReference type="Proteomes" id="UP001165082">
    <property type="component" value="Unassembled WGS sequence"/>
</dbReference>
<evidence type="ECO:0000256" key="1">
    <source>
        <dbReference type="ARBA" id="ARBA00022801"/>
    </source>
</evidence>
<dbReference type="OrthoDB" id="10261055at2759"/>
<dbReference type="InterPro" id="IPR037094">
    <property type="entry name" value="Glyco_hydro_38_cen_sf"/>
</dbReference>
<evidence type="ECO:0000313" key="6">
    <source>
        <dbReference type="EMBL" id="GMH69254.1"/>
    </source>
</evidence>